<keyword evidence="2" id="KW-1185">Reference proteome</keyword>
<feature type="non-terminal residue" evidence="1">
    <location>
        <position position="1"/>
    </location>
</feature>
<comment type="caution">
    <text evidence="1">The sequence shown here is derived from an EMBL/GenBank/DDBJ whole genome shotgun (WGS) entry which is preliminary data.</text>
</comment>
<name>A0ACC3A3T5_9EURO</name>
<dbReference type="EMBL" id="JAPDRQ010000109">
    <property type="protein sequence ID" value="KAJ9654946.1"/>
    <property type="molecule type" value="Genomic_DNA"/>
</dbReference>
<reference evidence="1" key="1">
    <citation type="submission" date="2022-10" db="EMBL/GenBank/DDBJ databases">
        <title>Culturing micro-colonial fungi from biological soil crusts in the Mojave desert and describing Neophaeococcomyces mojavensis, and introducing the new genera and species Taxawa tesnikishii.</title>
        <authorList>
            <person name="Kurbessoian T."/>
            <person name="Stajich J.E."/>
        </authorList>
    </citation>
    <scope>NUCLEOTIDE SEQUENCE</scope>
    <source>
        <strain evidence="1">JES_112</strain>
    </source>
</reference>
<evidence type="ECO:0000313" key="2">
    <source>
        <dbReference type="Proteomes" id="UP001172386"/>
    </source>
</evidence>
<gene>
    <name evidence="1" type="ORF">H2198_006128</name>
</gene>
<dbReference type="Proteomes" id="UP001172386">
    <property type="component" value="Unassembled WGS sequence"/>
</dbReference>
<proteinExistence type="predicted"/>
<organism evidence="1 2">
    <name type="scientific">Neophaeococcomyces mojaviensis</name>
    <dbReference type="NCBI Taxonomy" id="3383035"/>
    <lineage>
        <taxon>Eukaryota</taxon>
        <taxon>Fungi</taxon>
        <taxon>Dikarya</taxon>
        <taxon>Ascomycota</taxon>
        <taxon>Pezizomycotina</taxon>
        <taxon>Eurotiomycetes</taxon>
        <taxon>Chaetothyriomycetidae</taxon>
        <taxon>Chaetothyriales</taxon>
        <taxon>Chaetothyriales incertae sedis</taxon>
        <taxon>Neophaeococcomyces</taxon>
    </lineage>
</organism>
<protein>
    <submittedName>
        <fullName evidence="1">Uncharacterized protein</fullName>
    </submittedName>
</protein>
<accession>A0ACC3A3T5</accession>
<sequence length="104" mass="11218">TIYGNLAATRRDGAAVSAFVSWESKAPTLLALLGGIVDFVRQGLKADGIYDEFISIMTSEYGRVFDSRLNGGAQFMGEKVHICLPNAEVPTQDLIDFSSCNSNP</sequence>
<evidence type="ECO:0000313" key="1">
    <source>
        <dbReference type="EMBL" id="KAJ9654946.1"/>
    </source>
</evidence>